<evidence type="ECO:0000256" key="6">
    <source>
        <dbReference type="ARBA" id="ARBA00022692"/>
    </source>
</evidence>
<dbReference type="SUPFAM" id="SSF47384">
    <property type="entry name" value="Homodimeric domain of signal transducing histidine kinase"/>
    <property type="match status" value="1"/>
</dbReference>
<dbReference type="eggNOG" id="COG5002">
    <property type="taxonomic scope" value="Bacteria"/>
</dbReference>
<dbReference type="CDD" id="cd00082">
    <property type="entry name" value="HisKA"/>
    <property type="match status" value="1"/>
</dbReference>
<keyword evidence="4" id="KW-0597">Phosphoprotein</keyword>
<evidence type="ECO:0000256" key="1">
    <source>
        <dbReference type="ARBA" id="ARBA00000085"/>
    </source>
</evidence>
<proteinExistence type="predicted"/>
<dbReference type="InterPro" id="IPR004358">
    <property type="entry name" value="Sig_transdc_His_kin-like_C"/>
</dbReference>
<protein>
    <recommendedName>
        <fullName evidence="3">histidine kinase</fullName>
        <ecNumber evidence="3">2.7.13.3</ecNumber>
    </recommendedName>
</protein>
<evidence type="ECO:0000256" key="2">
    <source>
        <dbReference type="ARBA" id="ARBA00004370"/>
    </source>
</evidence>
<evidence type="ECO:0000256" key="9">
    <source>
        <dbReference type="ARBA" id="ARBA00023136"/>
    </source>
</evidence>
<reference evidence="12 13" key="1">
    <citation type="journal article" date="2014" name="BMC Genomics">
        <title>A genomic perspective on a new bacterial genus and species from the Alcaligenaceae family, Basilea psittacipulmonis.</title>
        <authorList>
            <person name="Whiteson K.L."/>
            <person name="Hernandez D."/>
            <person name="Lazarevic V."/>
            <person name="Gaia N."/>
            <person name="Farinelli L."/>
            <person name="Francois P."/>
            <person name="Pilo P."/>
            <person name="Frey J."/>
            <person name="Schrenzel J."/>
        </authorList>
    </citation>
    <scope>NUCLEOTIDE SEQUENCE [LARGE SCALE GENOMIC DNA]</scope>
    <source>
        <strain evidence="12 13">DSM 24701</strain>
    </source>
</reference>
<feature type="transmembrane region" description="Helical" evidence="10">
    <location>
        <begin position="12"/>
        <end position="38"/>
    </location>
</feature>
<dbReference type="STRING" id="1072685.IX83_03805"/>
<evidence type="ECO:0000256" key="7">
    <source>
        <dbReference type="ARBA" id="ARBA00022777"/>
    </source>
</evidence>
<keyword evidence="5" id="KW-0808">Transferase</keyword>
<evidence type="ECO:0000256" key="5">
    <source>
        <dbReference type="ARBA" id="ARBA00022679"/>
    </source>
</evidence>
<dbReference type="PRINTS" id="PR00344">
    <property type="entry name" value="BCTRLSENSOR"/>
</dbReference>
<dbReference type="CDD" id="cd00075">
    <property type="entry name" value="HATPase"/>
    <property type="match status" value="1"/>
</dbReference>
<dbReference type="KEGG" id="bpsi:IX83_03805"/>
<organism evidence="12 13">
    <name type="scientific">Basilea psittacipulmonis DSM 24701</name>
    <dbReference type="NCBI Taxonomy" id="1072685"/>
    <lineage>
        <taxon>Bacteria</taxon>
        <taxon>Pseudomonadati</taxon>
        <taxon>Pseudomonadota</taxon>
        <taxon>Betaproteobacteria</taxon>
        <taxon>Burkholderiales</taxon>
        <taxon>Alcaligenaceae</taxon>
        <taxon>Basilea</taxon>
    </lineage>
</organism>
<sequence>MITPLSSKGSLVRYFLVRLVPALIMLILLDLLMTWIIIRKSFVSSFALDNIFYLMILAQVVLIVVFGLLVWVSVRTGIELIRDISKQIDAKGDKDLKPIVLPDVPTELIPVINHINDLFMRLNVALDAQKRFIHHAAHQLRTPLATLRLESEMMLSRDLPEDAKQRAERIYHISNRMIRLGEQILLLARVDHHVQTHEVFAPIELGEWMQEVGSQWWTKVNAKKIEFELNIEDKQDVWIVGDKLLLEELVGNLIDNALKYALPKKIKLEVTAHPPTIVVEDDGIGISQDDQPHIFEPFYRSAKAQVSGSGLGLQIVSEIARVHGAECMVKSLPEFSGTRMVIRFPQVHE</sequence>
<comment type="catalytic activity">
    <reaction evidence="1">
        <text>ATP + protein L-histidine = ADP + protein N-phospho-L-histidine.</text>
        <dbReference type="EC" id="2.7.13.3"/>
    </reaction>
</comment>
<evidence type="ECO:0000256" key="8">
    <source>
        <dbReference type="ARBA" id="ARBA00022989"/>
    </source>
</evidence>
<evidence type="ECO:0000256" key="4">
    <source>
        <dbReference type="ARBA" id="ARBA00022553"/>
    </source>
</evidence>
<evidence type="ECO:0000313" key="13">
    <source>
        <dbReference type="Proteomes" id="UP000028945"/>
    </source>
</evidence>
<dbReference type="InterPro" id="IPR036097">
    <property type="entry name" value="HisK_dim/P_sf"/>
</dbReference>
<feature type="domain" description="Histidine kinase" evidence="11">
    <location>
        <begin position="135"/>
        <end position="348"/>
    </location>
</feature>
<dbReference type="InterPro" id="IPR036890">
    <property type="entry name" value="HATPase_C_sf"/>
</dbReference>
<keyword evidence="13" id="KW-1185">Reference proteome</keyword>
<dbReference type="PROSITE" id="PS50109">
    <property type="entry name" value="HIS_KIN"/>
    <property type="match status" value="1"/>
</dbReference>
<keyword evidence="9 10" id="KW-0472">Membrane</keyword>
<dbReference type="SMART" id="SM00387">
    <property type="entry name" value="HATPase_c"/>
    <property type="match status" value="1"/>
</dbReference>
<dbReference type="Gene3D" id="3.30.565.10">
    <property type="entry name" value="Histidine kinase-like ATPase, C-terminal domain"/>
    <property type="match status" value="1"/>
</dbReference>
<gene>
    <name evidence="12" type="ORF">IX83_03805</name>
</gene>
<keyword evidence="8 10" id="KW-1133">Transmembrane helix</keyword>
<dbReference type="Pfam" id="PF02518">
    <property type="entry name" value="HATPase_c"/>
    <property type="match status" value="1"/>
</dbReference>
<dbReference type="GO" id="GO:0000155">
    <property type="term" value="F:phosphorelay sensor kinase activity"/>
    <property type="evidence" value="ECO:0007669"/>
    <property type="project" value="InterPro"/>
</dbReference>
<dbReference type="EMBL" id="CP009238">
    <property type="protein sequence ID" value="AIL32547.1"/>
    <property type="molecule type" value="Genomic_DNA"/>
</dbReference>
<dbReference type="Proteomes" id="UP000028945">
    <property type="component" value="Chromosome"/>
</dbReference>
<keyword evidence="6 10" id="KW-0812">Transmembrane</keyword>
<dbReference type="HOGENOM" id="CLU_000445_89_37_4"/>
<dbReference type="Pfam" id="PF00512">
    <property type="entry name" value="HisKA"/>
    <property type="match status" value="1"/>
</dbReference>
<evidence type="ECO:0000259" key="11">
    <source>
        <dbReference type="PROSITE" id="PS50109"/>
    </source>
</evidence>
<dbReference type="Gene3D" id="1.10.287.130">
    <property type="match status" value="1"/>
</dbReference>
<dbReference type="EC" id="2.7.13.3" evidence="3"/>
<evidence type="ECO:0000256" key="10">
    <source>
        <dbReference type="SAM" id="Phobius"/>
    </source>
</evidence>
<dbReference type="InterPro" id="IPR050428">
    <property type="entry name" value="TCS_sensor_his_kinase"/>
</dbReference>
<name>A0A077DGE4_9BURK</name>
<dbReference type="InterPro" id="IPR003661">
    <property type="entry name" value="HisK_dim/P_dom"/>
</dbReference>
<dbReference type="InterPro" id="IPR005467">
    <property type="entry name" value="His_kinase_dom"/>
</dbReference>
<evidence type="ECO:0000256" key="3">
    <source>
        <dbReference type="ARBA" id="ARBA00012438"/>
    </source>
</evidence>
<keyword evidence="7" id="KW-0418">Kinase</keyword>
<dbReference type="InterPro" id="IPR003594">
    <property type="entry name" value="HATPase_dom"/>
</dbReference>
<evidence type="ECO:0000313" key="12">
    <source>
        <dbReference type="EMBL" id="AIL32547.1"/>
    </source>
</evidence>
<dbReference type="PANTHER" id="PTHR45436:SF1">
    <property type="entry name" value="SENSOR PROTEIN QSEC"/>
    <property type="match status" value="1"/>
</dbReference>
<dbReference type="GO" id="GO:0005886">
    <property type="term" value="C:plasma membrane"/>
    <property type="evidence" value="ECO:0007669"/>
    <property type="project" value="TreeGrafter"/>
</dbReference>
<feature type="transmembrane region" description="Helical" evidence="10">
    <location>
        <begin position="50"/>
        <end position="72"/>
    </location>
</feature>
<dbReference type="PANTHER" id="PTHR45436">
    <property type="entry name" value="SENSOR HISTIDINE KINASE YKOH"/>
    <property type="match status" value="1"/>
</dbReference>
<dbReference type="SMART" id="SM00388">
    <property type="entry name" value="HisKA"/>
    <property type="match status" value="1"/>
</dbReference>
<comment type="subcellular location">
    <subcellularLocation>
        <location evidence="2">Membrane</location>
    </subcellularLocation>
</comment>
<accession>A0A077DGE4</accession>
<dbReference type="SUPFAM" id="SSF55874">
    <property type="entry name" value="ATPase domain of HSP90 chaperone/DNA topoisomerase II/histidine kinase"/>
    <property type="match status" value="1"/>
</dbReference>
<dbReference type="AlphaFoldDB" id="A0A077DGE4"/>